<dbReference type="InterPro" id="IPR016181">
    <property type="entry name" value="Acyl_CoA_acyltransferase"/>
</dbReference>
<dbReference type="PROSITE" id="PS51186">
    <property type="entry name" value="GNAT"/>
    <property type="match status" value="1"/>
</dbReference>
<protein>
    <submittedName>
        <fullName evidence="2">Protein N-acetyltransferase, RimJ/RimL family</fullName>
    </submittedName>
</protein>
<dbReference type="Pfam" id="PF13302">
    <property type="entry name" value="Acetyltransf_3"/>
    <property type="match status" value="1"/>
</dbReference>
<evidence type="ECO:0000313" key="3">
    <source>
        <dbReference type="Proteomes" id="UP000219612"/>
    </source>
</evidence>
<evidence type="ECO:0000313" key="2">
    <source>
        <dbReference type="EMBL" id="SNY04756.1"/>
    </source>
</evidence>
<reference evidence="2 3" key="1">
    <citation type="submission" date="2017-09" db="EMBL/GenBank/DDBJ databases">
        <authorList>
            <person name="Ehlers B."/>
            <person name="Leendertz F.H."/>
        </authorList>
    </citation>
    <scope>NUCLEOTIDE SEQUENCE [LARGE SCALE GENOMIC DNA]</scope>
    <source>
        <strain evidence="2 3">CGMCC 4.6857</strain>
    </source>
</reference>
<dbReference type="InterPro" id="IPR000182">
    <property type="entry name" value="GNAT_dom"/>
</dbReference>
<evidence type="ECO:0000259" key="1">
    <source>
        <dbReference type="PROSITE" id="PS51186"/>
    </source>
</evidence>
<dbReference type="InterPro" id="IPR051908">
    <property type="entry name" value="Ribosomal_N-acetyltransferase"/>
</dbReference>
<gene>
    <name evidence="2" type="ORF">SAMN05421748_101310</name>
</gene>
<accession>A0A285F321</accession>
<dbReference type="AlphaFoldDB" id="A0A285F321"/>
<dbReference type="GO" id="GO:0005737">
    <property type="term" value="C:cytoplasm"/>
    <property type="evidence" value="ECO:0007669"/>
    <property type="project" value="TreeGrafter"/>
</dbReference>
<dbReference type="GO" id="GO:0008999">
    <property type="term" value="F:protein-N-terminal-alanine acetyltransferase activity"/>
    <property type="evidence" value="ECO:0007669"/>
    <property type="project" value="TreeGrafter"/>
</dbReference>
<feature type="domain" description="N-acetyltransferase" evidence="1">
    <location>
        <begin position="32"/>
        <end position="203"/>
    </location>
</feature>
<dbReference type="EMBL" id="OBDY01000001">
    <property type="protein sequence ID" value="SNY04756.1"/>
    <property type="molecule type" value="Genomic_DNA"/>
</dbReference>
<sequence>MAVTSNRGGREDLGMDSDLWPPFGLRLSGERVELRLPREEELGRLARLAGEGVHRDGERPFLTPWTEGSAEDRERAVLRGHWGALASWRPEDWELGFGVFRGGEPIGLVGLRARDFAVVREVKTWSWLGLEHQGQGYGTEARSGLLTLAFDHLGAEAALTEVFQDNHASQRVSRKLGYVRDGISVDARDGEALVSDRLRLTREGWAGQVRPPFDVEGVPACRPMVGL</sequence>
<organism evidence="2 3">
    <name type="scientific">Paractinoplanes atraurantiacus</name>
    <dbReference type="NCBI Taxonomy" id="1036182"/>
    <lineage>
        <taxon>Bacteria</taxon>
        <taxon>Bacillati</taxon>
        <taxon>Actinomycetota</taxon>
        <taxon>Actinomycetes</taxon>
        <taxon>Micromonosporales</taxon>
        <taxon>Micromonosporaceae</taxon>
        <taxon>Paractinoplanes</taxon>
    </lineage>
</organism>
<keyword evidence="3" id="KW-1185">Reference proteome</keyword>
<dbReference type="PANTHER" id="PTHR43441:SF11">
    <property type="entry name" value="RIBOSOMAL-PROTEIN-SERINE ACETYLTRANSFERASE"/>
    <property type="match status" value="1"/>
</dbReference>
<name>A0A285F321_9ACTN</name>
<keyword evidence="2" id="KW-0808">Transferase</keyword>
<proteinExistence type="predicted"/>
<dbReference type="Proteomes" id="UP000219612">
    <property type="component" value="Unassembled WGS sequence"/>
</dbReference>
<dbReference type="SUPFAM" id="SSF55729">
    <property type="entry name" value="Acyl-CoA N-acyltransferases (Nat)"/>
    <property type="match status" value="1"/>
</dbReference>
<dbReference type="PANTHER" id="PTHR43441">
    <property type="entry name" value="RIBOSOMAL-PROTEIN-SERINE ACETYLTRANSFERASE"/>
    <property type="match status" value="1"/>
</dbReference>
<dbReference type="Gene3D" id="3.40.630.30">
    <property type="match status" value="1"/>
</dbReference>
<dbReference type="GO" id="GO:1990189">
    <property type="term" value="F:protein N-terminal-serine acetyltransferase activity"/>
    <property type="evidence" value="ECO:0007669"/>
    <property type="project" value="TreeGrafter"/>
</dbReference>